<sequence length="170" mass="18890">MLIDGPLPAHVPEPLPTSVESMHRVSPKLMVPRLVGNVIWAAILLGALWWAYLRWGRWLLIPFVILAVVFAWNMVLVPLRVRNLGYLETENELVLSEGKLWHTMTVIPYGRIQFVDVESGPIARALGLKQLEVHTASTTSNSTLPGLPAAEADALRDRLAAKARERMSGL</sequence>
<dbReference type="AlphaFoldDB" id="A0A1Q2HUE4"/>
<keyword evidence="1" id="KW-1133">Transmembrane helix</keyword>
<reference evidence="3 4" key="1">
    <citation type="submission" date="2016-12" db="EMBL/GenBank/DDBJ databases">
        <authorList>
            <person name="Song W.-J."/>
            <person name="Kurnit D.M."/>
        </authorList>
    </citation>
    <scope>NUCLEOTIDE SEQUENCE [LARGE SCALE GENOMIC DNA]</scope>
    <source>
        <strain evidence="3 4">DSM 30827</strain>
    </source>
</reference>
<feature type="transmembrane region" description="Helical" evidence="1">
    <location>
        <begin position="58"/>
        <end position="79"/>
    </location>
</feature>
<accession>A0A1Q2HUE4</accession>
<organism evidence="3 4">
    <name type="scientific">Corynebacterium glaucum</name>
    <dbReference type="NCBI Taxonomy" id="187491"/>
    <lineage>
        <taxon>Bacteria</taxon>
        <taxon>Bacillati</taxon>
        <taxon>Actinomycetota</taxon>
        <taxon>Actinomycetes</taxon>
        <taxon>Mycobacteriales</taxon>
        <taxon>Corynebacteriaceae</taxon>
        <taxon>Corynebacterium</taxon>
    </lineage>
</organism>
<keyword evidence="4" id="KW-1185">Reference proteome</keyword>
<evidence type="ECO:0000256" key="1">
    <source>
        <dbReference type="SAM" id="Phobius"/>
    </source>
</evidence>
<dbReference type="KEGG" id="cgv:CGLAU_02415"/>
<feature type="transmembrane region" description="Helical" evidence="1">
    <location>
        <begin position="34"/>
        <end position="52"/>
    </location>
</feature>
<gene>
    <name evidence="3" type="ORF">CGLAU_02415</name>
</gene>
<evidence type="ECO:0000313" key="4">
    <source>
        <dbReference type="Proteomes" id="UP000217209"/>
    </source>
</evidence>
<dbReference type="InterPro" id="IPR005182">
    <property type="entry name" value="YdbS-like_PH"/>
</dbReference>
<dbReference type="PANTHER" id="PTHR34473:SF3">
    <property type="entry name" value="TRANSMEMBRANE PROTEIN-RELATED"/>
    <property type="match status" value="1"/>
</dbReference>
<evidence type="ECO:0000313" key="3">
    <source>
        <dbReference type="EMBL" id="AQQ14468.1"/>
    </source>
</evidence>
<feature type="domain" description="YdbS-like PH" evidence="2">
    <location>
        <begin position="81"/>
        <end position="159"/>
    </location>
</feature>
<keyword evidence="1" id="KW-0812">Transmembrane</keyword>
<dbReference type="Proteomes" id="UP000217209">
    <property type="component" value="Chromosome"/>
</dbReference>
<name>A0A1Q2HUE4_9CORY</name>
<protein>
    <submittedName>
        <fullName evidence="3">Bacterial membrane flanked domain protein</fullName>
    </submittedName>
</protein>
<proteinExistence type="predicted"/>
<keyword evidence="1" id="KW-0472">Membrane</keyword>
<evidence type="ECO:0000259" key="2">
    <source>
        <dbReference type="Pfam" id="PF03703"/>
    </source>
</evidence>
<dbReference type="Pfam" id="PF03703">
    <property type="entry name" value="bPH_2"/>
    <property type="match status" value="1"/>
</dbReference>
<dbReference type="PANTHER" id="PTHR34473">
    <property type="entry name" value="UPF0699 TRANSMEMBRANE PROTEIN YDBS"/>
    <property type="match status" value="1"/>
</dbReference>
<dbReference type="EMBL" id="CP019688">
    <property type="protein sequence ID" value="AQQ14468.1"/>
    <property type="molecule type" value="Genomic_DNA"/>
</dbReference>